<name>A0A9R1XJL8_LACSA</name>
<evidence type="ECO:0000256" key="1">
    <source>
        <dbReference type="SAM" id="MobiDB-lite"/>
    </source>
</evidence>
<feature type="compositionally biased region" description="Polar residues" evidence="1">
    <location>
        <begin position="49"/>
        <end position="64"/>
    </location>
</feature>
<gene>
    <name evidence="2" type="ORF">LSAT_V11C300117620</name>
</gene>
<dbReference type="AlphaFoldDB" id="A0A9R1XJL8"/>
<proteinExistence type="predicted"/>
<comment type="caution">
    <text evidence="2">The sequence shown here is derived from an EMBL/GenBank/DDBJ whole genome shotgun (WGS) entry which is preliminary data.</text>
</comment>
<evidence type="ECO:0000313" key="2">
    <source>
        <dbReference type="EMBL" id="KAJ0217165.1"/>
    </source>
</evidence>
<organism evidence="2 3">
    <name type="scientific">Lactuca sativa</name>
    <name type="common">Garden lettuce</name>
    <dbReference type="NCBI Taxonomy" id="4236"/>
    <lineage>
        <taxon>Eukaryota</taxon>
        <taxon>Viridiplantae</taxon>
        <taxon>Streptophyta</taxon>
        <taxon>Embryophyta</taxon>
        <taxon>Tracheophyta</taxon>
        <taxon>Spermatophyta</taxon>
        <taxon>Magnoliopsida</taxon>
        <taxon>eudicotyledons</taxon>
        <taxon>Gunneridae</taxon>
        <taxon>Pentapetalae</taxon>
        <taxon>asterids</taxon>
        <taxon>campanulids</taxon>
        <taxon>Asterales</taxon>
        <taxon>Asteraceae</taxon>
        <taxon>Cichorioideae</taxon>
        <taxon>Cichorieae</taxon>
        <taxon>Lactucinae</taxon>
        <taxon>Lactuca</taxon>
    </lineage>
</organism>
<feature type="region of interest" description="Disordered" evidence="1">
    <location>
        <begin position="49"/>
        <end position="75"/>
    </location>
</feature>
<accession>A0A9R1XJL8</accession>
<reference evidence="2 3" key="1">
    <citation type="journal article" date="2017" name="Nat. Commun.">
        <title>Genome assembly with in vitro proximity ligation data and whole-genome triplication in lettuce.</title>
        <authorList>
            <person name="Reyes-Chin-Wo S."/>
            <person name="Wang Z."/>
            <person name="Yang X."/>
            <person name="Kozik A."/>
            <person name="Arikit S."/>
            <person name="Song C."/>
            <person name="Xia L."/>
            <person name="Froenicke L."/>
            <person name="Lavelle D.O."/>
            <person name="Truco M.J."/>
            <person name="Xia R."/>
            <person name="Zhu S."/>
            <person name="Xu C."/>
            <person name="Xu H."/>
            <person name="Xu X."/>
            <person name="Cox K."/>
            <person name="Korf I."/>
            <person name="Meyers B.C."/>
            <person name="Michelmore R.W."/>
        </authorList>
    </citation>
    <scope>NUCLEOTIDE SEQUENCE [LARGE SCALE GENOMIC DNA]</scope>
    <source>
        <strain evidence="3">cv. Salinas</strain>
        <tissue evidence="2">Seedlings</tissue>
    </source>
</reference>
<protein>
    <submittedName>
        <fullName evidence="2">Uncharacterized protein</fullName>
    </submittedName>
</protein>
<dbReference type="EMBL" id="NBSK02000003">
    <property type="protein sequence ID" value="KAJ0217165.1"/>
    <property type="molecule type" value="Genomic_DNA"/>
</dbReference>
<keyword evidence="3" id="KW-1185">Reference proteome</keyword>
<evidence type="ECO:0000313" key="3">
    <source>
        <dbReference type="Proteomes" id="UP000235145"/>
    </source>
</evidence>
<sequence length="90" mass="10094">MVSDFIKTTYTIHFIRQQSSIHKSQELDNMSFMITRVCMAAGVAAVNGHTHTPIKSTKRNQSSPPFGMARKRSPLQPELTRLISGQFPGF</sequence>
<dbReference type="Proteomes" id="UP000235145">
    <property type="component" value="Unassembled WGS sequence"/>
</dbReference>